<feature type="compositionally biased region" description="Polar residues" evidence="5">
    <location>
        <begin position="767"/>
        <end position="780"/>
    </location>
</feature>
<evidence type="ECO:0000256" key="2">
    <source>
        <dbReference type="ARBA" id="ARBA00022598"/>
    </source>
</evidence>
<dbReference type="GO" id="GO:0006281">
    <property type="term" value="P:DNA repair"/>
    <property type="evidence" value="ECO:0007669"/>
    <property type="project" value="InterPro"/>
</dbReference>
<gene>
    <name evidence="7" type="ORF">CI109_104670</name>
</gene>
<dbReference type="GeneID" id="43590132"/>
<dbReference type="PROSITE" id="PS00333">
    <property type="entry name" value="DNA_LIGASE_A2"/>
    <property type="match status" value="1"/>
</dbReference>
<dbReference type="Pfam" id="PF04675">
    <property type="entry name" value="DNA_ligase_A_N"/>
    <property type="match status" value="1"/>
</dbReference>
<dbReference type="PROSITE" id="PS50160">
    <property type="entry name" value="DNA_LIGASE_A3"/>
    <property type="match status" value="1"/>
</dbReference>
<dbReference type="GO" id="GO:0006310">
    <property type="term" value="P:DNA recombination"/>
    <property type="evidence" value="ECO:0007669"/>
    <property type="project" value="InterPro"/>
</dbReference>
<organism evidence="7 8">
    <name type="scientific">Kwoniella shandongensis</name>
    <dbReference type="NCBI Taxonomy" id="1734106"/>
    <lineage>
        <taxon>Eukaryota</taxon>
        <taxon>Fungi</taxon>
        <taxon>Dikarya</taxon>
        <taxon>Basidiomycota</taxon>
        <taxon>Agaricomycotina</taxon>
        <taxon>Tremellomycetes</taxon>
        <taxon>Tremellales</taxon>
        <taxon>Cryptococcaceae</taxon>
        <taxon>Kwoniella</taxon>
    </lineage>
</organism>
<dbReference type="InterPro" id="IPR050191">
    <property type="entry name" value="ATP-dep_DNA_ligase"/>
</dbReference>
<reference evidence="7" key="2">
    <citation type="submission" date="2024-01" db="EMBL/GenBank/DDBJ databases">
        <title>Comparative genomics of Cryptococcus and Kwoniella reveals pathogenesis evolution and contrasting modes of karyotype evolution via chromosome fusion or intercentromeric recombination.</title>
        <authorList>
            <person name="Coelho M.A."/>
            <person name="David-Palma M."/>
            <person name="Shea T."/>
            <person name="Bowers K."/>
            <person name="McGinley-Smith S."/>
            <person name="Mohammad A.W."/>
            <person name="Gnirke A."/>
            <person name="Yurkov A.M."/>
            <person name="Nowrousian M."/>
            <person name="Sun S."/>
            <person name="Cuomo C.A."/>
            <person name="Heitman J."/>
        </authorList>
    </citation>
    <scope>NUCLEOTIDE SEQUENCE</scope>
    <source>
        <strain evidence="7">CBS 12478</strain>
    </source>
</reference>
<dbReference type="GO" id="GO:0005524">
    <property type="term" value="F:ATP binding"/>
    <property type="evidence" value="ECO:0007669"/>
    <property type="project" value="UniProtKB-KW"/>
</dbReference>
<dbReference type="InterPro" id="IPR012308">
    <property type="entry name" value="DNA_ligase_ATP-dep_N"/>
</dbReference>
<keyword evidence="3" id="KW-0547">Nucleotide-binding</keyword>
<comment type="similarity">
    <text evidence="1">Belongs to the ATP-dependent DNA ligase family.</text>
</comment>
<dbReference type="GO" id="GO:0003677">
    <property type="term" value="F:DNA binding"/>
    <property type="evidence" value="ECO:0007669"/>
    <property type="project" value="InterPro"/>
</dbReference>
<dbReference type="GO" id="GO:1903461">
    <property type="term" value="P:Okazaki fragment processing involved in mitotic DNA replication"/>
    <property type="evidence" value="ECO:0007669"/>
    <property type="project" value="TreeGrafter"/>
</dbReference>
<evidence type="ECO:0000313" key="8">
    <source>
        <dbReference type="Proteomes" id="UP000322225"/>
    </source>
</evidence>
<dbReference type="EMBL" id="CP144058">
    <property type="protein sequence ID" value="WWD20194.1"/>
    <property type="molecule type" value="Genomic_DNA"/>
</dbReference>
<dbReference type="InterPro" id="IPR036599">
    <property type="entry name" value="DNA_ligase_N_sf"/>
</dbReference>
<dbReference type="InterPro" id="IPR012340">
    <property type="entry name" value="NA-bd_OB-fold"/>
</dbReference>
<dbReference type="GO" id="GO:0003910">
    <property type="term" value="F:DNA ligase (ATP) activity"/>
    <property type="evidence" value="ECO:0007669"/>
    <property type="project" value="InterPro"/>
</dbReference>
<evidence type="ECO:0000256" key="3">
    <source>
        <dbReference type="ARBA" id="ARBA00022741"/>
    </source>
</evidence>
<dbReference type="PANTHER" id="PTHR45674:SF12">
    <property type="entry name" value="ATP DEPENDENT DNA LIGASE DOMAIN-CONTAINING PROTEIN"/>
    <property type="match status" value="1"/>
</dbReference>
<feature type="compositionally biased region" description="Basic and acidic residues" evidence="5">
    <location>
        <begin position="788"/>
        <end position="799"/>
    </location>
</feature>
<dbReference type="SUPFAM" id="SSF56091">
    <property type="entry name" value="DNA ligase/mRNA capping enzyme, catalytic domain"/>
    <property type="match status" value="1"/>
</dbReference>
<keyword evidence="4" id="KW-0067">ATP-binding</keyword>
<feature type="compositionally biased region" description="Acidic residues" evidence="5">
    <location>
        <begin position="807"/>
        <end position="817"/>
    </location>
</feature>
<accession>A0AAJ8LLT5</accession>
<name>A0AAJ8LLT5_9TREE</name>
<evidence type="ECO:0000256" key="5">
    <source>
        <dbReference type="SAM" id="MobiDB-lite"/>
    </source>
</evidence>
<proteinExistence type="inferred from homology"/>
<evidence type="ECO:0000256" key="4">
    <source>
        <dbReference type="ARBA" id="ARBA00022840"/>
    </source>
</evidence>
<keyword evidence="8" id="KW-1185">Reference proteome</keyword>
<dbReference type="GO" id="GO:0005634">
    <property type="term" value="C:nucleus"/>
    <property type="evidence" value="ECO:0007669"/>
    <property type="project" value="TreeGrafter"/>
</dbReference>
<evidence type="ECO:0000313" key="7">
    <source>
        <dbReference type="EMBL" id="WWD20194.1"/>
    </source>
</evidence>
<dbReference type="Pfam" id="PF01068">
    <property type="entry name" value="DNA_ligase_A_M"/>
    <property type="match status" value="1"/>
</dbReference>
<dbReference type="GO" id="GO:0005739">
    <property type="term" value="C:mitochondrion"/>
    <property type="evidence" value="ECO:0007669"/>
    <property type="project" value="TreeGrafter"/>
</dbReference>
<feature type="compositionally biased region" description="Polar residues" evidence="5">
    <location>
        <begin position="847"/>
        <end position="859"/>
    </location>
</feature>
<protein>
    <recommendedName>
        <fullName evidence="6">ATP-dependent DNA ligase family profile domain-containing protein</fullName>
    </recommendedName>
</protein>
<dbReference type="InterPro" id="IPR016059">
    <property type="entry name" value="DNA_ligase_ATP-dep_CS"/>
</dbReference>
<dbReference type="AlphaFoldDB" id="A0AAJ8LLT5"/>
<sequence length="966" mass="107696">MDVPFAKLVFRLGNPPISKKTTKPIQPSKIFASWLNHLPNPLPPHTVKQIFRLLFPHEGSRRRYGLKETKLAQELERLLGLKGLTRWDSVSWDRGGEAGTGCLGREVEIAMKDRVAWSSTSSTGDKSLLSIRELDLLLDELAASSPFSQLSQNPGPTRSVPVLLSIIYRDSNLSPYALSVVTQIILRDLRPLLSPLPRLRIRNPTAMLRLKSTAGPEQLTLRDAMMGCDKKMWDLYVGGRGDLDTCADLVEELDRGGSGLISCEPVIGVNVKIPKCRKGRPVEDALKEFTGTAYALPSEVVWAETKYDGYRLQIHVEVLKGRSPKITIFSKSTRNSTQDRLNAHAIVLATLGLPIDPALPAHPTLSQRLSAIPLRDHIVKKSVILEAEVVPYNETSREGGRGPGIEEFWWLGQAGVTIDAMNWAFSTTGFPRAPSRHLCLVFFDVLHLNGRSLLHQRYDDRRRTLESLVTSIPGFAQLAERTKIPLGVDRHSALEALQDAFKRSSERREEGLVLKAAESTYTNMRWQWVKLKKDYIPNLGDCIDLVLLGAGWDIDRARELRVDTSVFTTFYIGVLTNSERVKNRREMPHFEILFRSSYGLDRSQLEVYNEYIRHGRWASKPFDKDDPFKRRLLGLSWTYTLQRGMTPPSVMLVQPICAEVMGAGFQRLPGSELYELRWPRLQKVHAPSDRSWTEALTAQALISTAHQSLGYNITGLTSPRSPDDSIRAAWRSSTSIALIDVPELVSPPSPTRRTRSAPDLGEIWKTSPDTPERSSPQRLQSRGVESGRLLRDVTSDKGDVVTVVSGGEEDKENEEEGVMWLKSPIRRLGNGESPSKRRKPDDGPSNCPVTSPSRQPSSTSEEDRAVSLQTLRSPPLFSSLPPQSSMAITQLRPAKRLLTPIDWSCFTIPLTNPVMSAVVSHKKLGQGGNIVQGRGRGPGKGKVKGKKALSLRSRIKLVTKGIRARS</sequence>
<keyword evidence="2" id="KW-0436">Ligase</keyword>
<dbReference type="Proteomes" id="UP000322225">
    <property type="component" value="Chromosome 8"/>
</dbReference>
<dbReference type="Gene3D" id="2.40.50.140">
    <property type="entry name" value="Nucleic acid-binding proteins"/>
    <property type="match status" value="1"/>
</dbReference>
<dbReference type="PANTHER" id="PTHR45674">
    <property type="entry name" value="DNA LIGASE 1/3 FAMILY MEMBER"/>
    <property type="match status" value="1"/>
</dbReference>
<dbReference type="Gene3D" id="1.10.3260.10">
    <property type="entry name" value="DNA ligase, ATP-dependent, N-terminal domain"/>
    <property type="match status" value="1"/>
</dbReference>
<evidence type="ECO:0000259" key="6">
    <source>
        <dbReference type="PROSITE" id="PS50160"/>
    </source>
</evidence>
<feature type="region of interest" description="Disordered" evidence="5">
    <location>
        <begin position="741"/>
        <end position="867"/>
    </location>
</feature>
<dbReference type="RefSeq" id="XP_065823608.1">
    <property type="nucleotide sequence ID" value="XM_065967536.1"/>
</dbReference>
<dbReference type="InterPro" id="IPR012310">
    <property type="entry name" value="DNA_ligase_ATP-dep_cent"/>
</dbReference>
<reference evidence="7" key="1">
    <citation type="submission" date="2017-08" db="EMBL/GenBank/DDBJ databases">
        <authorList>
            <person name="Cuomo C."/>
            <person name="Billmyre B."/>
            <person name="Heitman J."/>
        </authorList>
    </citation>
    <scope>NUCLEOTIDE SEQUENCE</scope>
    <source>
        <strain evidence="7">CBS 12478</strain>
    </source>
</reference>
<feature type="domain" description="ATP-dependent DNA ligase family profile" evidence="6">
    <location>
        <begin position="431"/>
        <end position="576"/>
    </location>
</feature>
<evidence type="ECO:0000256" key="1">
    <source>
        <dbReference type="ARBA" id="ARBA00007572"/>
    </source>
</evidence>
<dbReference type="KEGG" id="ksn:43590132"/>
<dbReference type="Gene3D" id="3.30.470.30">
    <property type="entry name" value="DNA ligase/mRNA capping enzyme"/>
    <property type="match status" value="1"/>
</dbReference>